<keyword evidence="2" id="KW-1185">Reference proteome</keyword>
<sequence length="59" mass="7022">MDQLKTHFAEKGGVGKTSIFALIERFSKIRPREMFAFCRYYRVLTKSQKRKLDPLDQQL</sequence>
<dbReference type="STRING" id="177437.HRM2_39880"/>
<gene>
    <name evidence="1" type="ordered locus">HRM2_39880</name>
</gene>
<proteinExistence type="predicted"/>
<dbReference type="EMBL" id="CP001087">
    <property type="protein sequence ID" value="ACN17046.1"/>
    <property type="molecule type" value="Genomic_DNA"/>
</dbReference>
<dbReference type="Proteomes" id="UP000000442">
    <property type="component" value="Chromosome"/>
</dbReference>
<protein>
    <submittedName>
        <fullName evidence="1">Uncharacterized protein</fullName>
    </submittedName>
</protein>
<reference evidence="1 2" key="1">
    <citation type="journal article" date="2009" name="Environ. Microbiol.">
        <title>Genome sequence of Desulfobacterium autotrophicum HRM2, a marine sulfate reducer oxidizing organic carbon completely to carbon dioxide.</title>
        <authorList>
            <person name="Strittmatter A.W."/>
            <person name="Liesegang H."/>
            <person name="Rabus R."/>
            <person name="Decker I."/>
            <person name="Amann J."/>
            <person name="Andres S."/>
            <person name="Henne A."/>
            <person name="Fricke W.F."/>
            <person name="Martinez-Arias R."/>
            <person name="Bartels D."/>
            <person name="Goesmann A."/>
            <person name="Krause L."/>
            <person name="Puehler A."/>
            <person name="Klenk H.P."/>
            <person name="Richter M."/>
            <person name="Schuler M."/>
            <person name="Gloeckner F.O."/>
            <person name="Meyerdierks A."/>
            <person name="Gottschalk G."/>
            <person name="Amann R."/>
        </authorList>
    </citation>
    <scope>NUCLEOTIDE SEQUENCE [LARGE SCALE GENOMIC DNA]</scope>
    <source>
        <strain evidence="2">ATCC 43914 / DSM 3382 / HRM2</strain>
    </source>
</reference>
<organism evidence="1 2">
    <name type="scientific">Desulforapulum autotrophicum (strain ATCC 43914 / DSM 3382 / VKM B-1955 / HRM2)</name>
    <name type="common">Desulfobacterium autotrophicum</name>
    <dbReference type="NCBI Taxonomy" id="177437"/>
    <lineage>
        <taxon>Bacteria</taxon>
        <taxon>Pseudomonadati</taxon>
        <taxon>Thermodesulfobacteriota</taxon>
        <taxon>Desulfobacteria</taxon>
        <taxon>Desulfobacterales</taxon>
        <taxon>Desulfobacteraceae</taxon>
        <taxon>Desulforapulum</taxon>
    </lineage>
</organism>
<dbReference type="HOGENOM" id="CLU_2952831_0_0_7"/>
<evidence type="ECO:0000313" key="1">
    <source>
        <dbReference type="EMBL" id="ACN17046.1"/>
    </source>
</evidence>
<dbReference type="AlphaFoldDB" id="C0QC29"/>
<accession>C0QC29</accession>
<name>C0QC29_DESAH</name>
<dbReference type="KEGG" id="dat:HRM2_39880"/>
<evidence type="ECO:0000313" key="2">
    <source>
        <dbReference type="Proteomes" id="UP000000442"/>
    </source>
</evidence>